<evidence type="ECO:0000256" key="7">
    <source>
        <dbReference type="ARBA" id="ARBA00023098"/>
    </source>
</evidence>
<dbReference type="GO" id="GO:0008654">
    <property type="term" value="P:phospholipid biosynthetic process"/>
    <property type="evidence" value="ECO:0007669"/>
    <property type="project" value="UniProtKB-KW"/>
</dbReference>
<organism evidence="13 14">
    <name type="scientific">Parachlamydia acanthamoebae</name>
    <dbReference type="NCBI Taxonomy" id="83552"/>
    <lineage>
        <taxon>Bacteria</taxon>
        <taxon>Pseudomonadati</taxon>
        <taxon>Chlamydiota</taxon>
        <taxon>Chlamydiia</taxon>
        <taxon>Parachlamydiales</taxon>
        <taxon>Parachlamydiaceae</taxon>
        <taxon>Parachlamydia</taxon>
    </lineage>
</organism>
<comment type="subcellular location">
    <subcellularLocation>
        <location evidence="1">Membrane</location>
        <topology evidence="1">Multi-pass membrane protein</topology>
    </subcellularLocation>
</comment>
<feature type="transmembrane region" description="Helical" evidence="12">
    <location>
        <begin position="191"/>
        <end position="215"/>
    </location>
</feature>
<keyword evidence="4 11" id="KW-0808">Transferase</keyword>
<evidence type="ECO:0000256" key="8">
    <source>
        <dbReference type="ARBA" id="ARBA00023136"/>
    </source>
</evidence>
<keyword evidence="5 12" id="KW-0812">Transmembrane</keyword>
<feature type="transmembrane region" description="Helical" evidence="12">
    <location>
        <begin position="23"/>
        <end position="43"/>
    </location>
</feature>
<feature type="transmembrane region" description="Helical" evidence="12">
    <location>
        <begin position="121"/>
        <end position="143"/>
    </location>
</feature>
<dbReference type="AlphaFoldDB" id="A0A0C1E8R7"/>
<dbReference type="PANTHER" id="PTHR14269">
    <property type="entry name" value="CDP-DIACYLGLYCEROL--GLYCEROL-3-PHOSPHATE 3-PHOSPHATIDYLTRANSFERASE-RELATED"/>
    <property type="match status" value="1"/>
</dbReference>
<keyword evidence="9" id="KW-0594">Phospholipid biosynthesis</keyword>
<feature type="transmembrane region" description="Helical" evidence="12">
    <location>
        <begin position="164"/>
        <end position="185"/>
    </location>
</feature>
<dbReference type="Proteomes" id="UP000031307">
    <property type="component" value="Unassembled WGS sequence"/>
</dbReference>
<dbReference type="EC" id="2.7.8.8" evidence="13"/>
<evidence type="ECO:0000256" key="5">
    <source>
        <dbReference type="ARBA" id="ARBA00022692"/>
    </source>
</evidence>
<evidence type="ECO:0000256" key="9">
    <source>
        <dbReference type="ARBA" id="ARBA00023209"/>
    </source>
</evidence>
<dbReference type="PROSITE" id="PS00379">
    <property type="entry name" value="CDP_ALCOHOL_P_TRANSF"/>
    <property type="match status" value="1"/>
</dbReference>
<keyword evidence="7" id="KW-0443">Lipid metabolism</keyword>
<evidence type="ECO:0000256" key="10">
    <source>
        <dbReference type="ARBA" id="ARBA00023264"/>
    </source>
</evidence>
<dbReference type="Gene3D" id="1.20.120.1760">
    <property type="match status" value="1"/>
</dbReference>
<proteinExistence type="inferred from homology"/>
<dbReference type="PATRIC" id="fig|83552.4.peg.1216"/>
<evidence type="ECO:0000256" key="3">
    <source>
        <dbReference type="ARBA" id="ARBA00022516"/>
    </source>
</evidence>
<dbReference type="InterPro" id="IPR000462">
    <property type="entry name" value="CDP-OH_P_trans"/>
</dbReference>
<evidence type="ECO:0000256" key="4">
    <source>
        <dbReference type="ARBA" id="ARBA00022679"/>
    </source>
</evidence>
<dbReference type="GO" id="GO:0003882">
    <property type="term" value="F:CDP-diacylglycerol-serine O-phosphatidyltransferase activity"/>
    <property type="evidence" value="ECO:0007669"/>
    <property type="project" value="UniProtKB-EC"/>
</dbReference>
<comment type="caution">
    <text evidence="13">The sequence shown here is derived from an EMBL/GenBank/DDBJ whole genome shotgun (WGS) entry which is preliminary data.</text>
</comment>
<name>A0A0C1E8R7_9BACT</name>
<accession>A0A0C1E8R7</accession>
<dbReference type="InterPro" id="IPR048254">
    <property type="entry name" value="CDP_ALCOHOL_P_TRANSF_CS"/>
</dbReference>
<keyword evidence="6 12" id="KW-1133">Transmembrane helix</keyword>
<gene>
    <name evidence="13" type="primary">pssA</name>
    <name evidence="13" type="ORF">DB43_GD00080</name>
</gene>
<evidence type="ECO:0000313" key="14">
    <source>
        <dbReference type="Proteomes" id="UP000031307"/>
    </source>
</evidence>
<protein>
    <submittedName>
        <fullName evidence="13">CDP-diacylglycerol--serine O-phosphatidyltransferase</fullName>
        <ecNumber evidence="13">2.7.8.8</ecNumber>
    </submittedName>
</protein>
<dbReference type="PANTHER" id="PTHR14269:SF61">
    <property type="entry name" value="CDP-DIACYLGLYCEROL--SERINE O-PHOSPHATIDYLTRANSFERASE"/>
    <property type="match status" value="1"/>
</dbReference>
<dbReference type="InterPro" id="IPR043130">
    <property type="entry name" value="CDP-OH_PTrfase_TM_dom"/>
</dbReference>
<feature type="transmembrane region" description="Helical" evidence="12">
    <location>
        <begin position="95"/>
        <end position="115"/>
    </location>
</feature>
<dbReference type="InterPro" id="IPR050324">
    <property type="entry name" value="CDP-alcohol_PTase-I"/>
</dbReference>
<evidence type="ECO:0000256" key="11">
    <source>
        <dbReference type="RuleBase" id="RU003750"/>
    </source>
</evidence>
<evidence type="ECO:0000256" key="1">
    <source>
        <dbReference type="ARBA" id="ARBA00004141"/>
    </source>
</evidence>
<keyword evidence="8 12" id="KW-0472">Membrane</keyword>
<dbReference type="EMBL" id="JSAM01000073">
    <property type="protein sequence ID" value="KIA77577.1"/>
    <property type="molecule type" value="Genomic_DNA"/>
</dbReference>
<reference evidence="13 14" key="1">
    <citation type="journal article" date="2014" name="Mol. Biol. Evol.">
        <title>Massive expansion of Ubiquitination-related gene families within the Chlamydiae.</title>
        <authorList>
            <person name="Domman D."/>
            <person name="Collingro A."/>
            <person name="Lagkouvardos I."/>
            <person name="Gehre L."/>
            <person name="Weinmaier T."/>
            <person name="Rattei T."/>
            <person name="Subtil A."/>
            <person name="Horn M."/>
        </authorList>
    </citation>
    <scope>NUCLEOTIDE SEQUENCE [LARGE SCALE GENOMIC DNA]</scope>
    <source>
        <strain evidence="13 14">OEW1</strain>
    </source>
</reference>
<evidence type="ECO:0000256" key="6">
    <source>
        <dbReference type="ARBA" id="ARBA00022989"/>
    </source>
</evidence>
<evidence type="ECO:0000256" key="2">
    <source>
        <dbReference type="ARBA" id="ARBA00010441"/>
    </source>
</evidence>
<dbReference type="GO" id="GO:0016020">
    <property type="term" value="C:membrane"/>
    <property type="evidence" value="ECO:0007669"/>
    <property type="project" value="UniProtKB-SubCell"/>
</dbReference>
<evidence type="ECO:0000313" key="13">
    <source>
        <dbReference type="EMBL" id="KIA77577.1"/>
    </source>
</evidence>
<comment type="similarity">
    <text evidence="2 11">Belongs to the CDP-alcohol phosphatidyltransferase class-I family.</text>
</comment>
<feature type="transmembrane region" description="Helical" evidence="12">
    <location>
        <begin position="55"/>
        <end position="74"/>
    </location>
</feature>
<evidence type="ECO:0000256" key="12">
    <source>
        <dbReference type="SAM" id="Phobius"/>
    </source>
</evidence>
<dbReference type="Pfam" id="PF01066">
    <property type="entry name" value="CDP-OH_P_transf"/>
    <property type="match status" value="1"/>
</dbReference>
<sequence length="223" mass="24196">MLYIKLNGFNINQIMSEEKMKKIYLLPNIITAFSLTCGLFVIFKMTMTNFGQVDQHILMATAGIMLLAAFADLLDGAVARAMKAESEFGGIFDSLADAVTFGVAPAVIVLKTASLEQGSQLSAFLTIAAMIFSVCGVLRLARFSASAQQARGDEELLAANKKNFTGLPIPAGAAAMVSANLFLASNDFNHYISISLETQAWFLISAFVVLGYFMISRWKFPSF</sequence>
<keyword evidence="3" id="KW-0444">Lipid biosynthesis</keyword>
<keyword evidence="10" id="KW-1208">Phospholipid metabolism</keyword>